<dbReference type="RefSeq" id="WP_171088511.1">
    <property type="nucleotide sequence ID" value="NZ_JABAIV010000013.1"/>
</dbReference>
<dbReference type="SMART" id="SM01234">
    <property type="entry name" value="Haemolytic"/>
    <property type="match status" value="1"/>
</dbReference>
<comment type="subcellular location">
    <subcellularLocation>
        <location evidence="1">Cell membrane</location>
        <topology evidence="1">Peripheral membrane protein</topology>
        <orientation evidence="1">Cytoplasmic side</orientation>
    </subcellularLocation>
</comment>
<protein>
    <recommendedName>
        <fullName evidence="1">Putative membrane protein insertion efficiency factor</fullName>
    </recommendedName>
</protein>
<reference evidence="3 4" key="1">
    <citation type="submission" date="2020-04" db="EMBL/GenBank/DDBJ databases">
        <title>Massilia sp. nov., a cold adapted bacteria isolated from Arctic soil.</title>
        <authorList>
            <person name="Son J."/>
            <person name="Ka J.-O."/>
        </authorList>
    </citation>
    <scope>NUCLEOTIDE SEQUENCE [LARGE SCALE GENOMIC DNA]</scope>
    <source>
        <strain evidence="3 4">ML15P13</strain>
    </source>
</reference>
<keyword evidence="1" id="KW-0472">Membrane</keyword>
<evidence type="ECO:0000256" key="2">
    <source>
        <dbReference type="SAM" id="MobiDB-lite"/>
    </source>
</evidence>
<keyword evidence="1" id="KW-1003">Cell membrane</keyword>
<comment type="similarity">
    <text evidence="1">Belongs to the UPF0161 family.</text>
</comment>
<dbReference type="PANTHER" id="PTHR33383">
    <property type="entry name" value="MEMBRANE PROTEIN INSERTION EFFICIENCY FACTOR-RELATED"/>
    <property type="match status" value="1"/>
</dbReference>
<dbReference type="EMBL" id="JABAIV010000013">
    <property type="protein sequence ID" value="NNG25724.1"/>
    <property type="molecule type" value="Genomic_DNA"/>
</dbReference>
<name>A0A7Y2P386_9BURK</name>
<dbReference type="NCBIfam" id="TIGR00278">
    <property type="entry name" value="membrane protein insertion efficiency factor YidD"/>
    <property type="match status" value="1"/>
</dbReference>
<comment type="function">
    <text evidence="1">Could be involved in insertion of integral membrane proteins into the membrane.</text>
</comment>
<feature type="region of interest" description="Disordered" evidence="2">
    <location>
        <begin position="68"/>
        <end position="89"/>
    </location>
</feature>
<evidence type="ECO:0000256" key="1">
    <source>
        <dbReference type="HAMAP-Rule" id="MF_00386"/>
    </source>
</evidence>
<dbReference type="HAMAP" id="MF_00386">
    <property type="entry name" value="UPF0161_YidD"/>
    <property type="match status" value="1"/>
</dbReference>
<dbReference type="GO" id="GO:0005886">
    <property type="term" value="C:plasma membrane"/>
    <property type="evidence" value="ECO:0007669"/>
    <property type="project" value="UniProtKB-SubCell"/>
</dbReference>
<gene>
    <name evidence="3" type="primary">yidD</name>
    <name evidence="3" type="ORF">HGB41_22320</name>
</gene>
<sequence>MKALLVCLLRGYQLLLSPMLGQKCRFYPTCSNYAIEALRVHGAARGSLLAARRVCRCHPWHEGGVDLVPPVQQDQQKHSPPAARGCNHS</sequence>
<dbReference type="AlphaFoldDB" id="A0A7Y2P386"/>
<evidence type="ECO:0000313" key="4">
    <source>
        <dbReference type="Proteomes" id="UP000533905"/>
    </source>
</evidence>
<dbReference type="Pfam" id="PF01809">
    <property type="entry name" value="YidD"/>
    <property type="match status" value="1"/>
</dbReference>
<dbReference type="PANTHER" id="PTHR33383:SF1">
    <property type="entry name" value="MEMBRANE PROTEIN INSERTION EFFICIENCY FACTOR-RELATED"/>
    <property type="match status" value="1"/>
</dbReference>
<organism evidence="3 4">
    <name type="scientific">Telluria aromaticivorans</name>
    <dbReference type="NCBI Taxonomy" id="2725995"/>
    <lineage>
        <taxon>Bacteria</taxon>
        <taxon>Pseudomonadati</taxon>
        <taxon>Pseudomonadota</taxon>
        <taxon>Betaproteobacteria</taxon>
        <taxon>Burkholderiales</taxon>
        <taxon>Oxalobacteraceae</taxon>
        <taxon>Telluria group</taxon>
        <taxon>Telluria</taxon>
    </lineage>
</organism>
<dbReference type="InterPro" id="IPR002696">
    <property type="entry name" value="Membr_insert_effic_factor_YidD"/>
</dbReference>
<proteinExistence type="inferred from homology"/>
<keyword evidence="4" id="KW-1185">Reference proteome</keyword>
<evidence type="ECO:0000313" key="3">
    <source>
        <dbReference type="EMBL" id="NNG25724.1"/>
    </source>
</evidence>
<dbReference type="Proteomes" id="UP000533905">
    <property type="component" value="Unassembled WGS sequence"/>
</dbReference>
<accession>A0A7Y2P386</accession>
<comment type="caution">
    <text evidence="3">The sequence shown here is derived from an EMBL/GenBank/DDBJ whole genome shotgun (WGS) entry which is preliminary data.</text>
</comment>